<protein>
    <recommendedName>
        <fullName evidence="3">Tetratricopeptide repeat protein</fullName>
    </recommendedName>
</protein>
<organism evidence="1 2">
    <name type="scientific">Atopococcus tabaci</name>
    <dbReference type="NCBI Taxonomy" id="269774"/>
    <lineage>
        <taxon>Bacteria</taxon>
        <taxon>Bacillati</taxon>
        <taxon>Bacillota</taxon>
        <taxon>Bacilli</taxon>
        <taxon>Lactobacillales</taxon>
        <taxon>Carnobacteriaceae</taxon>
        <taxon>Atopococcus</taxon>
    </lineage>
</organism>
<gene>
    <name evidence="1" type="ORF">Q4F26_00165</name>
</gene>
<comment type="caution">
    <text evidence="1">The sequence shown here is derived from an EMBL/GenBank/DDBJ whole genome shotgun (WGS) entry which is preliminary data.</text>
</comment>
<dbReference type="AlphaFoldDB" id="A0AA43RKC5"/>
<dbReference type="SUPFAM" id="SSF48452">
    <property type="entry name" value="TPR-like"/>
    <property type="match status" value="1"/>
</dbReference>
<name>A0AA43RKC5_9LACT</name>
<evidence type="ECO:0008006" key="3">
    <source>
        <dbReference type="Google" id="ProtNLM"/>
    </source>
</evidence>
<evidence type="ECO:0000313" key="2">
    <source>
        <dbReference type="Proteomes" id="UP001171751"/>
    </source>
</evidence>
<dbReference type="EMBL" id="JAUNQW010000001">
    <property type="protein sequence ID" value="MDO5456732.1"/>
    <property type="molecule type" value="Genomic_DNA"/>
</dbReference>
<reference evidence="1" key="1">
    <citation type="submission" date="2023-07" db="EMBL/GenBank/DDBJ databases">
        <title>Between Cages and Wild: Unraveling the Impact of Captivity on Animal Microbiomes and Antimicrobial Resistance.</title>
        <authorList>
            <person name="Schmartz G.P."/>
            <person name="Rehner J."/>
            <person name="Schuff M.J."/>
            <person name="Becker S.L."/>
            <person name="Kravczyk M."/>
            <person name="Gurevich A."/>
            <person name="Francke R."/>
            <person name="Mueller R."/>
            <person name="Keller V."/>
            <person name="Keller A."/>
        </authorList>
    </citation>
    <scope>NUCLEOTIDE SEQUENCE</scope>
    <source>
        <strain evidence="1">S39M_St_73</strain>
    </source>
</reference>
<dbReference type="InterPro" id="IPR011990">
    <property type="entry name" value="TPR-like_helical_dom_sf"/>
</dbReference>
<dbReference type="Gene3D" id="1.25.40.10">
    <property type="entry name" value="Tetratricopeptide repeat domain"/>
    <property type="match status" value="1"/>
</dbReference>
<sequence>MGDCIEFPNQYNTHIKNGLAAVQTERWHEAEKSFRAAYQLRQTAESNYLYFTVLTELGRFDEAVRLCEELMTYYLEDDLLYAMYIEAVISSGQFLKAESLILDKIKNAKRQETRAKWKRQLDHLDQSRQEVVLEKEKQDKILEKKLYSLSEYTPLEQLEILKDVKGLSQKTLKKAYYSLLTNPFVSQTAKTYCLLALLEQGETATADLIWFGEDKKIDLNQLEVFEKHPIVQELQGLLEENLYKDPLEMKMIQQELNFHLMQIYPFIEEVIQDSHFWLHLYIDRYIHYSKESDYENEEEIRMYEWFESLTQNI</sequence>
<dbReference type="Proteomes" id="UP001171751">
    <property type="component" value="Unassembled WGS sequence"/>
</dbReference>
<keyword evidence="2" id="KW-1185">Reference proteome</keyword>
<proteinExistence type="predicted"/>
<accession>A0AA43RKC5</accession>
<evidence type="ECO:0000313" key="1">
    <source>
        <dbReference type="EMBL" id="MDO5456732.1"/>
    </source>
</evidence>